<name>A0ABD5PHE4_9EURY</name>
<dbReference type="RefSeq" id="WP_390208789.1">
    <property type="nucleotide sequence ID" value="NZ_JBHSDS010000011.1"/>
</dbReference>
<evidence type="ECO:0000256" key="1">
    <source>
        <dbReference type="SAM" id="MobiDB-lite"/>
    </source>
</evidence>
<gene>
    <name evidence="2" type="ORF">ACFO0N_19640</name>
</gene>
<accession>A0ABD5PHE4</accession>
<dbReference type="Proteomes" id="UP001595921">
    <property type="component" value="Unassembled WGS sequence"/>
</dbReference>
<feature type="region of interest" description="Disordered" evidence="1">
    <location>
        <begin position="45"/>
        <end position="81"/>
    </location>
</feature>
<reference evidence="2 3" key="1">
    <citation type="journal article" date="2019" name="Int. J. Syst. Evol. Microbiol.">
        <title>The Global Catalogue of Microorganisms (GCM) 10K type strain sequencing project: providing services to taxonomists for standard genome sequencing and annotation.</title>
        <authorList>
            <consortium name="The Broad Institute Genomics Platform"/>
            <consortium name="The Broad Institute Genome Sequencing Center for Infectious Disease"/>
            <person name="Wu L."/>
            <person name="Ma J."/>
        </authorList>
    </citation>
    <scope>NUCLEOTIDE SEQUENCE [LARGE SCALE GENOMIC DNA]</scope>
    <source>
        <strain evidence="2 3">CGMCC 1.12553</strain>
    </source>
</reference>
<protein>
    <submittedName>
        <fullName evidence="2">Uncharacterized protein</fullName>
    </submittedName>
</protein>
<organism evidence="2 3">
    <name type="scientific">Halobium salinum</name>
    <dbReference type="NCBI Taxonomy" id="1364940"/>
    <lineage>
        <taxon>Archaea</taxon>
        <taxon>Methanobacteriati</taxon>
        <taxon>Methanobacteriota</taxon>
        <taxon>Stenosarchaea group</taxon>
        <taxon>Halobacteria</taxon>
        <taxon>Halobacteriales</taxon>
        <taxon>Haloferacaceae</taxon>
        <taxon>Halobium</taxon>
    </lineage>
</organism>
<feature type="non-terminal residue" evidence="2">
    <location>
        <position position="98"/>
    </location>
</feature>
<dbReference type="AlphaFoldDB" id="A0ABD5PHE4"/>
<proteinExistence type="predicted"/>
<dbReference type="EMBL" id="JBHSDS010000011">
    <property type="protein sequence ID" value="MFC4360168.1"/>
    <property type="molecule type" value="Genomic_DNA"/>
</dbReference>
<sequence length="98" mass="10421">MSGTDPQQKTRLSSEQAGLFSTDEFGEQIGRRAYHLMTQFYGGLTAATGDADSPENPPSLATCERSPTSVGPADSGVLSPEQGLTEIEAQALPFVFRL</sequence>
<comment type="caution">
    <text evidence="2">The sequence shown here is derived from an EMBL/GenBank/DDBJ whole genome shotgun (WGS) entry which is preliminary data.</text>
</comment>
<evidence type="ECO:0000313" key="3">
    <source>
        <dbReference type="Proteomes" id="UP001595921"/>
    </source>
</evidence>
<evidence type="ECO:0000313" key="2">
    <source>
        <dbReference type="EMBL" id="MFC4360168.1"/>
    </source>
</evidence>
<keyword evidence="3" id="KW-1185">Reference proteome</keyword>